<dbReference type="Proteomes" id="UP000828048">
    <property type="component" value="Chromosome 5"/>
</dbReference>
<protein>
    <submittedName>
        <fullName evidence="1">Uncharacterized protein</fullName>
    </submittedName>
</protein>
<evidence type="ECO:0000313" key="2">
    <source>
        <dbReference type="Proteomes" id="UP000828048"/>
    </source>
</evidence>
<keyword evidence="2" id="KW-1185">Reference proteome</keyword>
<accession>A0ACB7XZK8</accession>
<evidence type="ECO:0000313" key="1">
    <source>
        <dbReference type="EMBL" id="KAH7846531.1"/>
    </source>
</evidence>
<proteinExistence type="predicted"/>
<dbReference type="EMBL" id="CM037155">
    <property type="protein sequence ID" value="KAH7846531.1"/>
    <property type="molecule type" value="Genomic_DNA"/>
</dbReference>
<sequence>MRITEGGGSWTNMEDEVVKASVMKYRKNEWDRTEYLTWGEEEKLHHLAKIMPCQWRTVGPIVGRVASVCLDHYEKLLDVGSCDKEYKNYYYKEDVPPWEIAFQKKPPPGFL</sequence>
<organism evidence="1 2">
    <name type="scientific">Vaccinium darrowii</name>
    <dbReference type="NCBI Taxonomy" id="229202"/>
    <lineage>
        <taxon>Eukaryota</taxon>
        <taxon>Viridiplantae</taxon>
        <taxon>Streptophyta</taxon>
        <taxon>Embryophyta</taxon>
        <taxon>Tracheophyta</taxon>
        <taxon>Spermatophyta</taxon>
        <taxon>Magnoliopsida</taxon>
        <taxon>eudicotyledons</taxon>
        <taxon>Gunneridae</taxon>
        <taxon>Pentapetalae</taxon>
        <taxon>asterids</taxon>
        <taxon>Ericales</taxon>
        <taxon>Ericaceae</taxon>
        <taxon>Vaccinioideae</taxon>
        <taxon>Vaccinieae</taxon>
        <taxon>Vaccinium</taxon>
    </lineage>
</organism>
<comment type="caution">
    <text evidence="1">The sequence shown here is derived from an EMBL/GenBank/DDBJ whole genome shotgun (WGS) entry which is preliminary data.</text>
</comment>
<name>A0ACB7XZK8_9ERIC</name>
<gene>
    <name evidence="1" type="ORF">Vadar_015009</name>
</gene>
<reference evidence="1 2" key="1">
    <citation type="journal article" date="2021" name="Hortic Res">
        <title>High-quality reference genome and annotation aids understanding of berry development for evergreen blueberry (Vaccinium darrowii).</title>
        <authorList>
            <person name="Yu J."/>
            <person name="Hulse-Kemp A.M."/>
            <person name="Babiker E."/>
            <person name="Staton M."/>
        </authorList>
    </citation>
    <scope>NUCLEOTIDE SEQUENCE [LARGE SCALE GENOMIC DNA]</scope>
    <source>
        <strain evidence="2">cv. NJ 8807/NJ 8810</strain>
        <tissue evidence="1">Young leaf</tissue>
    </source>
</reference>